<reference evidence="15" key="2">
    <citation type="submission" date="2023-06" db="EMBL/GenBank/DDBJ databases">
        <authorList>
            <person name="Ma L."/>
            <person name="Liu K.-W."/>
            <person name="Li Z."/>
            <person name="Hsiao Y.-Y."/>
            <person name="Qi Y."/>
            <person name="Fu T."/>
            <person name="Tang G."/>
            <person name="Zhang D."/>
            <person name="Sun W.-H."/>
            <person name="Liu D.-K."/>
            <person name="Li Y."/>
            <person name="Chen G.-Z."/>
            <person name="Liu X.-D."/>
            <person name="Liao X.-Y."/>
            <person name="Jiang Y.-T."/>
            <person name="Yu X."/>
            <person name="Hao Y."/>
            <person name="Huang J."/>
            <person name="Zhao X.-W."/>
            <person name="Ke S."/>
            <person name="Chen Y.-Y."/>
            <person name="Wu W.-L."/>
            <person name="Hsu J.-L."/>
            <person name="Lin Y.-F."/>
            <person name="Huang M.-D."/>
            <person name="Li C.-Y."/>
            <person name="Huang L."/>
            <person name="Wang Z.-W."/>
            <person name="Zhao X."/>
            <person name="Zhong W.-Y."/>
            <person name="Peng D.-H."/>
            <person name="Ahmad S."/>
            <person name="Lan S."/>
            <person name="Zhang J.-S."/>
            <person name="Tsai W.-C."/>
            <person name="Van De Peer Y."/>
            <person name="Liu Z.-J."/>
        </authorList>
    </citation>
    <scope>NUCLEOTIDE SEQUENCE</scope>
    <source>
        <strain evidence="15">SCP</strain>
        <tissue evidence="15">Leaves</tissue>
    </source>
</reference>
<dbReference type="InterPro" id="IPR051348">
    <property type="entry name" value="U-box_ubiquitin_ligases"/>
</dbReference>
<dbReference type="PANTHER" id="PTHR45647">
    <property type="entry name" value="OS02G0152300 PROTEIN"/>
    <property type="match status" value="1"/>
</dbReference>
<dbReference type="EC" id="2.3.2.27" evidence="3"/>
<dbReference type="SUPFAM" id="SSF57850">
    <property type="entry name" value="RING/U-box"/>
    <property type="match status" value="1"/>
</dbReference>
<dbReference type="InterPro" id="IPR006016">
    <property type="entry name" value="UspA"/>
</dbReference>
<dbReference type="Proteomes" id="UP001179952">
    <property type="component" value="Unassembled WGS sequence"/>
</dbReference>
<keyword evidence="8" id="KW-0833">Ubl conjugation pathway</keyword>
<gene>
    <name evidence="15" type="ORF">QJS04_geneDACA018422</name>
</gene>
<feature type="compositionally biased region" description="Low complexity" evidence="12">
    <location>
        <begin position="196"/>
        <end position="208"/>
    </location>
</feature>
<dbReference type="GO" id="GO:0016567">
    <property type="term" value="P:protein ubiquitination"/>
    <property type="evidence" value="ECO:0007669"/>
    <property type="project" value="InterPro"/>
</dbReference>
<keyword evidence="6 10" id="KW-0547">Nucleotide-binding</keyword>
<dbReference type="PROSITE" id="PS00107">
    <property type="entry name" value="PROTEIN_KINASE_ATP"/>
    <property type="match status" value="1"/>
</dbReference>
<keyword evidence="5" id="KW-0808">Transferase</keyword>
<dbReference type="PANTHER" id="PTHR45647:SF15">
    <property type="entry name" value="U-BOX DOMAIN-CONTAINING PROTEIN 35"/>
    <property type="match status" value="1"/>
</dbReference>
<feature type="region of interest" description="Disordered" evidence="12">
    <location>
        <begin position="177"/>
        <end position="221"/>
    </location>
</feature>
<comment type="caution">
    <text evidence="15">The sequence shown here is derived from an EMBL/GenBank/DDBJ whole genome shotgun (WGS) entry which is preliminary data.</text>
</comment>
<dbReference type="SUPFAM" id="SSF52402">
    <property type="entry name" value="Adenine nucleotide alpha hydrolases-like"/>
    <property type="match status" value="1"/>
</dbReference>
<feature type="domain" description="Protein kinase" evidence="13">
    <location>
        <begin position="439"/>
        <end position="702"/>
    </location>
</feature>
<evidence type="ECO:0000256" key="10">
    <source>
        <dbReference type="PROSITE-ProRule" id="PRU10141"/>
    </source>
</evidence>
<evidence type="ECO:0000256" key="11">
    <source>
        <dbReference type="SAM" id="Coils"/>
    </source>
</evidence>
<dbReference type="Gene3D" id="3.30.200.20">
    <property type="entry name" value="Phosphorylase Kinase, domain 1"/>
    <property type="match status" value="1"/>
</dbReference>
<sequence>MEIEEVEKVHTSLSSTSLTIAVAVNGSKNSKNAVKWALEKFIPEGRILFKLLHVRPRLTMVPTPMGNYLPVSQVRDDIVSAYKDEIKWKTDKLLLPYKRICSHKQVEAEAVVIEADDVAEAIAEEVSKFKIGKLVIGASSRNAVTRAIKGSGFSSRISRCTPACCTVYVVSKGKLSSVRPSTSETNEGSMDERSDSSSPNNSFSIHTSGAQSELTDMGSSTNFSQFSSSSLLTQRHQALANVNQNLTNGIGSNPIDVHHSRHISLSTEEDIASSSSSVSDMRYVSQATSYKSFKTDDLSMNSTDQDDVTFELDKLRIELQHFRRMYEMAQNETTDASQQLNELSTRHMEEAAKLREVNLREEKARELVIREKEKREAAQKEAVAVREYVEREISQRKDLEYSAAHDAEEKRRLENSLKHHNQQCKEFTLDEILSATSSFSHELKIGMGANGTVYKGTFHHMTVAVKVLNSKEDHRTKQFKQELELLGRIRHPHLLLLIGACPDHSCLVYEYMENGSLDDRLRQKDNSPPLRWFDRFRIAWEVASALAFLHNSETRPIVHRDLKPANILLDNNFVSKIGDVGLSTLVPSVDTFMSTIYKDTAPVGTFCYIDPEYQRTGLLSPKSDVYALGMVILQLLTAKSPMGLTHIVEMALENDCLKDVLDSKAGNWPYEETKELAFMGLNCAELRRQDRPDLKRQVLPLLERLRGIADKAHDCASNIQSLPPSHYICPILKEVMDDPCVASDGYTYDRKAIETWFRMNDKSPMTNLYLPSKDLIPNRTLLSAIREWKSANP</sequence>
<comment type="catalytic activity">
    <reaction evidence="1">
        <text>S-ubiquitinyl-[E2 ubiquitin-conjugating enzyme]-L-cysteine + [acceptor protein]-L-lysine = [E2 ubiquitin-conjugating enzyme]-L-cysteine + N(6)-ubiquitinyl-[acceptor protein]-L-lysine.</text>
        <dbReference type="EC" id="2.3.2.27"/>
    </reaction>
</comment>
<dbReference type="PROSITE" id="PS51698">
    <property type="entry name" value="U_BOX"/>
    <property type="match status" value="1"/>
</dbReference>
<dbReference type="InterPro" id="IPR001245">
    <property type="entry name" value="Ser-Thr/Tyr_kinase_cat_dom"/>
</dbReference>
<dbReference type="GO" id="GO:0005524">
    <property type="term" value="F:ATP binding"/>
    <property type="evidence" value="ECO:0007669"/>
    <property type="project" value="UniProtKB-UniRule"/>
</dbReference>
<evidence type="ECO:0000256" key="8">
    <source>
        <dbReference type="ARBA" id="ARBA00022786"/>
    </source>
</evidence>
<evidence type="ECO:0000256" key="1">
    <source>
        <dbReference type="ARBA" id="ARBA00000900"/>
    </source>
</evidence>
<dbReference type="GO" id="GO:0061630">
    <property type="term" value="F:ubiquitin protein ligase activity"/>
    <property type="evidence" value="ECO:0007669"/>
    <property type="project" value="UniProtKB-EC"/>
</dbReference>
<dbReference type="SMART" id="SM00504">
    <property type="entry name" value="Ubox"/>
    <property type="match status" value="1"/>
</dbReference>
<evidence type="ECO:0000259" key="13">
    <source>
        <dbReference type="PROSITE" id="PS50011"/>
    </source>
</evidence>
<dbReference type="SUPFAM" id="SSF56112">
    <property type="entry name" value="Protein kinase-like (PK-like)"/>
    <property type="match status" value="1"/>
</dbReference>
<dbReference type="CDD" id="cd16655">
    <property type="entry name" value="RING-Ubox_WDSUB1-like"/>
    <property type="match status" value="1"/>
</dbReference>
<dbReference type="Gene3D" id="3.40.50.620">
    <property type="entry name" value="HUPs"/>
    <property type="match status" value="1"/>
</dbReference>
<evidence type="ECO:0000259" key="14">
    <source>
        <dbReference type="PROSITE" id="PS51698"/>
    </source>
</evidence>
<evidence type="ECO:0000256" key="5">
    <source>
        <dbReference type="ARBA" id="ARBA00022679"/>
    </source>
</evidence>
<reference evidence="15" key="1">
    <citation type="journal article" date="2023" name="Nat. Commun.">
        <title>Diploid and tetraploid genomes of Acorus and the evolution of monocots.</title>
        <authorList>
            <person name="Ma L."/>
            <person name="Liu K.W."/>
            <person name="Li Z."/>
            <person name="Hsiao Y.Y."/>
            <person name="Qi Y."/>
            <person name="Fu T."/>
            <person name="Tang G.D."/>
            <person name="Zhang D."/>
            <person name="Sun W.H."/>
            <person name="Liu D.K."/>
            <person name="Li Y."/>
            <person name="Chen G.Z."/>
            <person name="Liu X.D."/>
            <person name="Liao X.Y."/>
            <person name="Jiang Y.T."/>
            <person name="Yu X."/>
            <person name="Hao Y."/>
            <person name="Huang J."/>
            <person name="Zhao X.W."/>
            <person name="Ke S."/>
            <person name="Chen Y.Y."/>
            <person name="Wu W.L."/>
            <person name="Hsu J.L."/>
            <person name="Lin Y.F."/>
            <person name="Huang M.D."/>
            <person name="Li C.Y."/>
            <person name="Huang L."/>
            <person name="Wang Z.W."/>
            <person name="Zhao X."/>
            <person name="Zhong W.Y."/>
            <person name="Peng D.H."/>
            <person name="Ahmad S."/>
            <person name="Lan S."/>
            <person name="Zhang J.S."/>
            <person name="Tsai W.C."/>
            <person name="Van de Peer Y."/>
            <person name="Liu Z.J."/>
        </authorList>
    </citation>
    <scope>NUCLEOTIDE SEQUENCE</scope>
    <source>
        <strain evidence="15">SCP</strain>
    </source>
</reference>
<evidence type="ECO:0000256" key="7">
    <source>
        <dbReference type="ARBA" id="ARBA00022777"/>
    </source>
</evidence>
<accession>A0AAV9ADU7</accession>
<feature type="compositionally biased region" description="Polar residues" evidence="12">
    <location>
        <begin position="178"/>
        <end position="188"/>
    </location>
</feature>
<keyword evidence="7" id="KW-0418">Kinase</keyword>
<dbReference type="SMART" id="SM00220">
    <property type="entry name" value="S_TKc"/>
    <property type="match status" value="1"/>
</dbReference>
<dbReference type="InterPro" id="IPR000719">
    <property type="entry name" value="Prot_kinase_dom"/>
</dbReference>
<protein>
    <recommendedName>
        <fullName evidence="3">RING-type E3 ubiquitin transferase</fullName>
        <ecNumber evidence="3">2.3.2.27</ecNumber>
    </recommendedName>
</protein>
<feature type="coiled-coil region" evidence="11">
    <location>
        <begin position="312"/>
        <end position="381"/>
    </location>
</feature>
<evidence type="ECO:0000256" key="9">
    <source>
        <dbReference type="ARBA" id="ARBA00022840"/>
    </source>
</evidence>
<organism evidence="15 16">
    <name type="scientific">Acorus gramineus</name>
    <name type="common">Dwarf sweet flag</name>
    <dbReference type="NCBI Taxonomy" id="55184"/>
    <lineage>
        <taxon>Eukaryota</taxon>
        <taxon>Viridiplantae</taxon>
        <taxon>Streptophyta</taxon>
        <taxon>Embryophyta</taxon>
        <taxon>Tracheophyta</taxon>
        <taxon>Spermatophyta</taxon>
        <taxon>Magnoliopsida</taxon>
        <taxon>Liliopsida</taxon>
        <taxon>Acoraceae</taxon>
        <taxon>Acorus</taxon>
    </lineage>
</organism>
<dbReference type="InterPro" id="IPR014729">
    <property type="entry name" value="Rossmann-like_a/b/a_fold"/>
</dbReference>
<dbReference type="Pfam" id="PF07714">
    <property type="entry name" value="PK_Tyr_Ser-Thr"/>
    <property type="match status" value="1"/>
</dbReference>
<evidence type="ECO:0000313" key="15">
    <source>
        <dbReference type="EMBL" id="KAK1262528.1"/>
    </source>
</evidence>
<comment type="pathway">
    <text evidence="2">Protein modification; protein ubiquitination.</text>
</comment>
<dbReference type="GO" id="GO:0004674">
    <property type="term" value="F:protein serine/threonine kinase activity"/>
    <property type="evidence" value="ECO:0007669"/>
    <property type="project" value="UniProtKB-KW"/>
</dbReference>
<name>A0AAV9ADU7_ACOGR</name>
<keyword evidence="16" id="KW-1185">Reference proteome</keyword>
<dbReference type="PROSITE" id="PS50011">
    <property type="entry name" value="PROTEIN_KINASE_DOM"/>
    <property type="match status" value="1"/>
</dbReference>
<dbReference type="EMBL" id="JAUJYN010000010">
    <property type="protein sequence ID" value="KAK1262528.1"/>
    <property type="molecule type" value="Genomic_DNA"/>
</dbReference>
<evidence type="ECO:0000313" key="16">
    <source>
        <dbReference type="Proteomes" id="UP001179952"/>
    </source>
</evidence>
<evidence type="ECO:0000256" key="4">
    <source>
        <dbReference type="ARBA" id="ARBA00022527"/>
    </source>
</evidence>
<keyword evidence="9 10" id="KW-0067">ATP-binding</keyword>
<dbReference type="Gene3D" id="3.30.40.10">
    <property type="entry name" value="Zinc/RING finger domain, C3HC4 (zinc finger)"/>
    <property type="match status" value="1"/>
</dbReference>
<feature type="binding site" evidence="10">
    <location>
        <position position="466"/>
    </location>
    <ligand>
        <name>ATP</name>
        <dbReference type="ChEBI" id="CHEBI:30616"/>
    </ligand>
</feature>
<dbReference type="CDD" id="cd01989">
    <property type="entry name" value="USP_STK_Ubox_N"/>
    <property type="match status" value="1"/>
</dbReference>
<dbReference type="InterPro" id="IPR003613">
    <property type="entry name" value="Ubox_domain"/>
</dbReference>
<dbReference type="Gene3D" id="1.10.510.10">
    <property type="entry name" value="Transferase(Phosphotransferase) domain 1"/>
    <property type="match status" value="1"/>
</dbReference>
<proteinExistence type="predicted"/>
<dbReference type="Pfam" id="PF04564">
    <property type="entry name" value="U-box"/>
    <property type="match status" value="1"/>
</dbReference>
<evidence type="ECO:0000256" key="6">
    <source>
        <dbReference type="ARBA" id="ARBA00022741"/>
    </source>
</evidence>
<dbReference type="AlphaFoldDB" id="A0AAV9ADU7"/>
<dbReference type="InterPro" id="IPR017441">
    <property type="entry name" value="Protein_kinase_ATP_BS"/>
</dbReference>
<dbReference type="Pfam" id="PF00582">
    <property type="entry name" value="Usp"/>
    <property type="match status" value="1"/>
</dbReference>
<feature type="compositionally biased region" description="Polar residues" evidence="12">
    <location>
        <begin position="209"/>
        <end position="218"/>
    </location>
</feature>
<keyword evidence="4" id="KW-0723">Serine/threonine-protein kinase</keyword>
<dbReference type="InterPro" id="IPR008271">
    <property type="entry name" value="Ser/Thr_kinase_AS"/>
</dbReference>
<dbReference type="InterPro" id="IPR011009">
    <property type="entry name" value="Kinase-like_dom_sf"/>
</dbReference>
<dbReference type="PROSITE" id="PS00108">
    <property type="entry name" value="PROTEIN_KINASE_ST"/>
    <property type="match status" value="1"/>
</dbReference>
<dbReference type="InterPro" id="IPR013083">
    <property type="entry name" value="Znf_RING/FYVE/PHD"/>
</dbReference>
<feature type="domain" description="U-box" evidence="14">
    <location>
        <begin position="722"/>
        <end position="793"/>
    </location>
</feature>
<evidence type="ECO:0000256" key="2">
    <source>
        <dbReference type="ARBA" id="ARBA00004906"/>
    </source>
</evidence>
<evidence type="ECO:0000256" key="3">
    <source>
        <dbReference type="ARBA" id="ARBA00012483"/>
    </source>
</evidence>
<keyword evidence="11" id="KW-0175">Coiled coil</keyword>
<evidence type="ECO:0000256" key="12">
    <source>
        <dbReference type="SAM" id="MobiDB-lite"/>
    </source>
</evidence>